<keyword evidence="3" id="KW-1185">Reference proteome</keyword>
<feature type="transmembrane region" description="Helical" evidence="1">
    <location>
        <begin position="128"/>
        <end position="146"/>
    </location>
</feature>
<dbReference type="RefSeq" id="WP_153737812.1">
    <property type="nucleotide sequence ID" value="NZ_WJNG01000014.1"/>
</dbReference>
<name>A0A6A8DEX9_9BACI</name>
<dbReference type="EMBL" id="WJNG01000014">
    <property type="protein sequence ID" value="MRH44203.1"/>
    <property type="molecule type" value="Genomic_DNA"/>
</dbReference>
<keyword evidence="1" id="KW-0472">Membrane</keyword>
<dbReference type="AlphaFoldDB" id="A0A6A8DEX9"/>
<reference evidence="2" key="1">
    <citation type="submission" date="2019-11" db="EMBL/GenBank/DDBJ databases">
        <authorList>
            <person name="Li J."/>
        </authorList>
    </citation>
    <scope>NUCLEOTIDE SEQUENCE</scope>
    <source>
        <strain evidence="2">B6B</strain>
    </source>
</reference>
<evidence type="ECO:0000313" key="3">
    <source>
        <dbReference type="Proteomes" id="UP000799092"/>
    </source>
</evidence>
<organism evidence="2 3">
    <name type="scientific">Aquibacillus halophilus</name>
    <dbReference type="NCBI Taxonomy" id="930132"/>
    <lineage>
        <taxon>Bacteria</taxon>
        <taxon>Bacillati</taxon>
        <taxon>Bacillota</taxon>
        <taxon>Bacilli</taxon>
        <taxon>Bacillales</taxon>
        <taxon>Bacillaceae</taxon>
        <taxon>Aquibacillus</taxon>
    </lineage>
</organism>
<comment type="caution">
    <text evidence="2">The sequence shown here is derived from an EMBL/GenBank/DDBJ whole genome shotgun (WGS) entry which is preliminary data.</text>
</comment>
<dbReference type="OrthoDB" id="1443299at2"/>
<feature type="transmembrane region" description="Helical" evidence="1">
    <location>
        <begin position="94"/>
        <end position="116"/>
    </location>
</feature>
<keyword evidence="1" id="KW-0812">Transmembrane</keyword>
<gene>
    <name evidence="2" type="ORF">GH741_16290</name>
</gene>
<keyword evidence="1" id="KW-1133">Transmembrane helix</keyword>
<sequence length="150" mass="16862">MNQFAEVVTILKKVIVSGTVSAAVLGLFLFMIEELTNQKVYTLLLNVDFIPIFENISLPIIVEWIFHIIISWGIALVFHLWLIKKPDSTKSSQWVVVFVLTALASLSYIPLTLLAIKETPSLDNVEAIFFWIVGHILYATVLKTSTKLGD</sequence>
<proteinExistence type="predicted"/>
<evidence type="ECO:0000256" key="1">
    <source>
        <dbReference type="SAM" id="Phobius"/>
    </source>
</evidence>
<feature type="transmembrane region" description="Helical" evidence="1">
    <location>
        <begin position="14"/>
        <end position="33"/>
    </location>
</feature>
<accession>A0A6A8DEX9</accession>
<protein>
    <submittedName>
        <fullName evidence="2">Uncharacterized protein</fullName>
    </submittedName>
</protein>
<evidence type="ECO:0000313" key="2">
    <source>
        <dbReference type="EMBL" id="MRH44203.1"/>
    </source>
</evidence>
<feature type="transmembrane region" description="Helical" evidence="1">
    <location>
        <begin position="64"/>
        <end position="82"/>
    </location>
</feature>
<dbReference type="Proteomes" id="UP000799092">
    <property type="component" value="Unassembled WGS sequence"/>
</dbReference>